<dbReference type="RefSeq" id="WP_132000200.1">
    <property type="nucleotide sequence ID" value="NZ_SLWQ01000015.1"/>
</dbReference>
<organism evidence="2 3">
    <name type="scientific">Dokdonella fugitiva</name>
    <dbReference type="NCBI Taxonomy" id="328517"/>
    <lineage>
        <taxon>Bacteria</taxon>
        <taxon>Pseudomonadati</taxon>
        <taxon>Pseudomonadota</taxon>
        <taxon>Gammaproteobacteria</taxon>
        <taxon>Lysobacterales</taxon>
        <taxon>Rhodanobacteraceae</taxon>
        <taxon>Dokdonella</taxon>
    </lineage>
</organism>
<reference evidence="2 3" key="1">
    <citation type="journal article" date="2015" name="Stand. Genomic Sci.">
        <title>Genomic Encyclopedia of Bacterial and Archaeal Type Strains, Phase III: the genomes of soil and plant-associated and newly described type strains.</title>
        <authorList>
            <person name="Whitman W.B."/>
            <person name="Woyke T."/>
            <person name="Klenk H.P."/>
            <person name="Zhou Y."/>
            <person name="Lilburn T.G."/>
            <person name="Beck B.J."/>
            <person name="De Vos P."/>
            <person name="Vandamme P."/>
            <person name="Eisen J.A."/>
            <person name="Garrity G."/>
            <person name="Hugenholtz P."/>
            <person name="Kyrpides N.C."/>
        </authorList>
    </citation>
    <scope>NUCLEOTIDE SEQUENCE [LARGE SCALE GENOMIC DNA]</scope>
    <source>
        <strain evidence="2 3">A3</strain>
    </source>
</reference>
<dbReference type="AlphaFoldDB" id="A0A4R2HU86"/>
<keyword evidence="1" id="KW-1133">Transmembrane helix</keyword>
<sequence length="144" mass="15409">MRSAPSIVFDYRPSPAVATATVVVALAAGLAPWASAAPLALRIALSALALGGAAIALHRYRAPAFRRIVCGASGWRLVDRDGREHAAVLHAHRRLGSLLALDWRCAPRSHFRVLVTPDNLDADTRRRLVLLLARGEPPETGALV</sequence>
<feature type="transmembrane region" description="Helical" evidence="1">
    <location>
        <begin position="12"/>
        <end position="33"/>
    </location>
</feature>
<evidence type="ECO:0000313" key="2">
    <source>
        <dbReference type="EMBL" id="TCO34983.1"/>
    </source>
</evidence>
<dbReference type="OrthoDB" id="5955251at2"/>
<keyword evidence="1" id="KW-0472">Membrane</keyword>
<accession>A0A4R2HU86</accession>
<comment type="caution">
    <text evidence="2">The sequence shown here is derived from an EMBL/GenBank/DDBJ whole genome shotgun (WGS) entry which is preliminary data.</text>
</comment>
<evidence type="ECO:0000256" key="1">
    <source>
        <dbReference type="SAM" id="Phobius"/>
    </source>
</evidence>
<protein>
    <recommendedName>
        <fullName evidence="4">Toxin CptA</fullName>
    </recommendedName>
</protein>
<name>A0A4R2HU86_9GAMM</name>
<keyword evidence="1" id="KW-0812">Transmembrane</keyword>
<evidence type="ECO:0000313" key="3">
    <source>
        <dbReference type="Proteomes" id="UP000294862"/>
    </source>
</evidence>
<feature type="transmembrane region" description="Helical" evidence="1">
    <location>
        <begin position="39"/>
        <end position="57"/>
    </location>
</feature>
<dbReference type="EMBL" id="SLWQ01000015">
    <property type="protein sequence ID" value="TCO34983.1"/>
    <property type="molecule type" value="Genomic_DNA"/>
</dbReference>
<proteinExistence type="predicted"/>
<gene>
    <name evidence="2" type="ORF">EV148_11546</name>
</gene>
<evidence type="ECO:0008006" key="4">
    <source>
        <dbReference type="Google" id="ProtNLM"/>
    </source>
</evidence>
<dbReference type="Proteomes" id="UP000294862">
    <property type="component" value="Unassembled WGS sequence"/>
</dbReference>
<keyword evidence="3" id="KW-1185">Reference proteome</keyword>